<feature type="transmembrane region" description="Helical" evidence="14">
    <location>
        <begin position="319"/>
        <end position="347"/>
    </location>
</feature>
<feature type="compositionally biased region" description="Basic residues" evidence="13">
    <location>
        <begin position="541"/>
        <end position="551"/>
    </location>
</feature>
<dbReference type="InterPro" id="IPR032694">
    <property type="entry name" value="CopC/D"/>
</dbReference>
<dbReference type="Pfam" id="PF05425">
    <property type="entry name" value="CopD"/>
    <property type="match status" value="1"/>
</dbReference>
<proteinExistence type="inferred from homology"/>
<dbReference type="Pfam" id="PF05751">
    <property type="entry name" value="FixH"/>
    <property type="match status" value="1"/>
</dbReference>
<feature type="transmembrane region" description="Helical" evidence="14">
    <location>
        <begin position="287"/>
        <end position="307"/>
    </location>
</feature>
<sequence>MTLPTTLGAGPAPARRALRRRLPAMAGLLGAVLLYLLTLGAAPASAHAALTGTDPAEGTVLQTAPKRVTLTFSEGVLLSGDSVRVFDPRGKRVDAGEPRHVDGKSSTASVALHTGLPNGTFTVAWKGVSADSHPVGGAFTFSIGAPSKTTVSVPTGADPDPTVDLLYGTGRYAAYAGFALLVGGCLFAGVCRPARPVQRIAAGGWATLFAATLLLLLLRGPYTSGEGLGAAFDLGGLDEVLSTKPGAALLSRLLLLGGAAVFLAVLFGTYARQSASGADPRARKDLAFGLGVGGTVVAVGLAATWAMAEHASVGIQHTLAMPVAVVHLLAVAAWLGGLVSLLATLHAGEPVARAQVRRFSRMALSSVLVLVATGIYQSWRQVGSWGALTGTEYGRWLLVKVGLVVVLVGIAAMSHRRTARLTDPASAETAETAETSDADGAKRPSGEDVAAGPTKGLAADGRGDGAATTLATGDRKDGAAKSLAVDGPGDGTAKSLATDGPGNGTADGTASPADPAPAAPEGATGAGPDDVRAAQLARQRAAVKRTATRRRRDADPERGALRRTVLAETAVAVVLLAVTTQLTGVQPGRAETEQKAARSTAPAVGPVTVKIPYDTGSKSGRGTAEVTLDPARKGDNEVHLYLTDAAGRPVDVAELKLSLTQRKQNLGPLRVNLEHVSTGHWSAARSQLPIPGTWQLSLTVRTSDIDQVTEVRTVKVGP</sequence>
<dbReference type="RefSeq" id="WP_135341527.1">
    <property type="nucleotide sequence ID" value="NZ_JBHLTX010000053.1"/>
</dbReference>
<gene>
    <name evidence="18" type="ORF">E4099_25875</name>
</gene>
<comment type="caution">
    <text evidence="18">The sequence shown here is derived from an EMBL/GenBank/DDBJ whole genome shotgun (WGS) entry which is preliminary data.</text>
</comment>
<feature type="compositionally biased region" description="Low complexity" evidence="13">
    <location>
        <begin position="519"/>
        <end position="540"/>
    </location>
</feature>
<dbReference type="GO" id="GO:0006825">
    <property type="term" value="P:copper ion transport"/>
    <property type="evidence" value="ECO:0007669"/>
    <property type="project" value="InterPro"/>
</dbReference>
<feature type="compositionally biased region" description="Low complexity" evidence="13">
    <location>
        <begin position="425"/>
        <end position="435"/>
    </location>
</feature>
<keyword evidence="4" id="KW-1003">Cell membrane</keyword>
<feature type="transmembrane region" description="Helical" evidence="14">
    <location>
        <begin position="200"/>
        <end position="218"/>
    </location>
</feature>
<keyword evidence="10" id="KW-0186">Copper</keyword>
<keyword evidence="5 14" id="KW-0812">Transmembrane</keyword>
<dbReference type="GO" id="GO:0042597">
    <property type="term" value="C:periplasmic space"/>
    <property type="evidence" value="ECO:0007669"/>
    <property type="project" value="UniProtKB-SubCell"/>
</dbReference>
<comment type="subcellular location">
    <subcellularLocation>
        <location evidence="2">Cell membrane</location>
        <topology evidence="2">Multi-pass membrane protein</topology>
    </subcellularLocation>
    <subcellularLocation>
        <location evidence="1">Periplasm</location>
    </subcellularLocation>
</comment>
<evidence type="ECO:0000256" key="11">
    <source>
        <dbReference type="ARBA" id="ARBA00023136"/>
    </source>
</evidence>
<dbReference type="EMBL" id="SRID01000336">
    <property type="protein sequence ID" value="TGA95238.1"/>
    <property type="molecule type" value="Genomic_DNA"/>
</dbReference>
<feature type="domain" description="CopC" evidence="16">
    <location>
        <begin position="47"/>
        <end position="143"/>
    </location>
</feature>
<comment type="similarity">
    <text evidence="3">Belongs to the CopC family.</text>
</comment>
<dbReference type="Pfam" id="PF04234">
    <property type="entry name" value="CopC"/>
    <property type="match status" value="1"/>
</dbReference>
<dbReference type="Gene3D" id="2.60.40.1220">
    <property type="match status" value="1"/>
</dbReference>
<evidence type="ECO:0000256" key="1">
    <source>
        <dbReference type="ARBA" id="ARBA00004418"/>
    </source>
</evidence>
<dbReference type="FunFam" id="2.60.40.1220:FF:000001">
    <property type="entry name" value="CopC domain-containing protein YobA"/>
    <property type="match status" value="1"/>
</dbReference>
<evidence type="ECO:0000259" key="16">
    <source>
        <dbReference type="Pfam" id="PF04234"/>
    </source>
</evidence>
<evidence type="ECO:0000256" key="5">
    <source>
        <dbReference type="ARBA" id="ARBA00022692"/>
    </source>
</evidence>
<dbReference type="Proteomes" id="UP000297948">
    <property type="component" value="Unassembled WGS sequence"/>
</dbReference>
<feature type="transmembrane region" description="Helical" evidence="14">
    <location>
        <begin position="359"/>
        <end position="376"/>
    </location>
</feature>
<dbReference type="InterPro" id="IPR014755">
    <property type="entry name" value="Cu-Rt/internalin_Ig-like"/>
</dbReference>
<organism evidence="18 19">
    <name type="scientific">Streptomyces palmae</name>
    <dbReference type="NCBI Taxonomy" id="1701085"/>
    <lineage>
        <taxon>Bacteria</taxon>
        <taxon>Bacillati</taxon>
        <taxon>Actinomycetota</taxon>
        <taxon>Actinomycetes</taxon>
        <taxon>Kitasatosporales</taxon>
        <taxon>Streptomycetaceae</taxon>
        <taxon>Streptomyces</taxon>
    </lineage>
</organism>
<evidence type="ECO:0000256" key="7">
    <source>
        <dbReference type="ARBA" id="ARBA00022729"/>
    </source>
</evidence>
<evidence type="ECO:0000256" key="4">
    <source>
        <dbReference type="ARBA" id="ARBA00022475"/>
    </source>
</evidence>
<dbReference type="GO" id="GO:0046688">
    <property type="term" value="P:response to copper ion"/>
    <property type="evidence" value="ECO:0007669"/>
    <property type="project" value="InterPro"/>
</dbReference>
<keyword evidence="6" id="KW-0479">Metal-binding</keyword>
<evidence type="ECO:0000313" key="18">
    <source>
        <dbReference type="EMBL" id="TGA95238.1"/>
    </source>
</evidence>
<evidence type="ECO:0000256" key="3">
    <source>
        <dbReference type="ARBA" id="ARBA00010509"/>
    </source>
</evidence>
<protein>
    <recommendedName>
        <fullName evidence="12">Protein YobA</fullName>
    </recommendedName>
</protein>
<dbReference type="InterPro" id="IPR014756">
    <property type="entry name" value="Ig_E-set"/>
</dbReference>
<keyword evidence="7 15" id="KW-0732">Signal</keyword>
<evidence type="ECO:0000256" key="6">
    <source>
        <dbReference type="ARBA" id="ARBA00022723"/>
    </source>
</evidence>
<evidence type="ECO:0000256" key="13">
    <source>
        <dbReference type="SAM" id="MobiDB-lite"/>
    </source>
</evidence>
<dbReference type="GO" id="GO:0005886">
    <property type="term" value="C:plasma membrane"/>
    <property type="evidence" value="ECO:0007669"/>
    <property type="project" value="UniProtKB-SubCell"/>
</dbReference>
<dbReference type="PANTHER" id="PTHR34820">
    <property type="entry name" value="INNER MEMBRANE PROTEIN YEBZ"/>
    <property type="match status" value="1"/>
</dbReference>
<dbReference type="OrthoDB" id="5242236at2"/>
<feature type="domain" description="Copper resistance protein D" evidence="17">
    <location>
        <begin position="356"/>
        <end position="425"/>
    </location>
</feature>
<feature type="signal peptide" evidence="15">
    <location>
        <begin position="1"/>
        <end position="48"/>
    </location>
</feature>
<evidence type="ECO:0000256" key="10">
    <source>
        <dbReference type="ARBA" id="ARBA00023008"/>
    </source>
</evidence>
<dbReference type="GO" id="GO:0005507">
    <property type="term" value="F:copper ion binding"/>
    <property type="evidence" value="ECO:0007669"/>
    <property type="project" value="InterPro"/>
</dbReference>
<keyword evidence="8" id="KW-0574">Periplasm</keyword>
<evidence type="ECO:0000259" key="17">
    <source>
        <dbReference type="Pfam" id="PF05425"/>
    </source>
</evidence>
<evidence type="ECO:0000256" key="9">
    <source>
        <dbReference type="ARBA" id="ARBA00022989"/>
    </source>
</evidence>
<dbReference type="InterPro" id="IPR008457">
    <property type="entry name" value="Cu-R_CopD_dom"/>
</dbReference>
<feature type="transmembrane region" description="Helical" evidence="14">
    <location>
        <begin position="396"/>
        <end position="413"/>
    </location>
</feature>
<keyword evidence="19" id="KW-1185">Reference proteome</keyword>
<accession>A0A4Z0GFW2</accession>
<dbReference type="InterPro" id="IPR007348">
    <property type="entry name" value="CopC_dom"/>
</dbReference>
<feature type="transmembrane region" description="Helical" evidence="14">
    <location>
        <begin position="172"/>
        <end position="191"/>
    </location>
</feature>
<evidence type="ECO:0000256" key="2">
    <source>
        <dbReference type="ARBA" id="ARBA00004651"/>
    </source>
</evidence>
<name>A0A4Z0GFW2_9ACTN</name>
<dbReference type="PANTHER" id="PTHR34820:SF4">
    <property type="entry name" value="INNER MEMBRANE PROTEIN YEBZ"/>
    <property type="match status" value="1"/>
</dbReference>
<evidence type="ECO:0000256" key="8">
    <source>
        <dbReference type="ARBA" id="ARBA00022764"/>
    </source>
</evidence>
<dbReference type="InterPro" id="IPR008620">
    <property type="entry name" value="FixH"/>
</dbReference>
<feature type="region of interest" description="Disordered" evidence="13">
    <location>
        <begin position="418"/>
        <end position="557"/>
    </location>
</feature>
<dbReference type="SUPFAM" id="SSF81296">
    <property type="entry name" value="E set domains"/>
    <property type="match status" value="1"/>
</dbReference>
<feature type="compositionally biased region" description="Low complexity" evidence="13">
    <location>
        <begin position="456"/>
        <end position="472"/>
    </location>
</feature>
<keyword evidence="11 14" id="KW-0472">Membrane</keyword>
<dbReference type="AlphaFoldDB" id="A0A4Z0GFW2"/>
<feature type="transmembrane region" description="Helical" evidence="14">
    <location>
        <begin position="247"/>
        <end position="267"/>
    </location>
</feature>
<reference evidence="18 19" key="1">
    <citation type="submission" date="2019-03" db="EMBL/GenBank/DDBJ databases">
        <authorList>
            <person name="Gonzalez-Pimentel J.L."/>
        </authorList>
    </citation>
    <scope>NUCLEOTIDE SEQUENCE [LARGE SCALE GENOMIC DNA]</scope>
    <source>
        <strain evidence="18 19">JCM 31289</strain>
    </source>
</reference>
<evidence type="ECO:0000256" key="15">
    <source>
        <dbReference type="SAM" id="SignalP"/>
    </source>
</evidence>
<evidence type="ECO:0000256" key="14">
    <source>
        <dbReference type="SAM" id="Phobius"/>
    </source>
</evidence>
<feature type="chain" id="PRO_5021416106" description="Protein YobA" evidence="15">
    <location>
        <begin position="49"/>
        <end position="718"/>
    </location>
</feature>
<evidence type="ECO:0000256" key="12">
    <source>
        <dbReference type="ARBA" id="ARBA00070395"/>
    </source>
</evidence>
<evidence type="ECO:0000313" key="19">
    <source>
        <dbReference type="Proteomes" id="UP000297948"/>
    </source>
</evidence>
<keyword evidence="9 14" id="KW-1133">Transmembrane helix</keyword>